<dbReference type="PANTHER" id="PTHR30469:SF29">
    <property type="entry name" value="BLR2860 PROTEIN"/>
    <property type="match status" value="1"/>
</dbReference>
<evidence type="ECO:0000313" key="5">
    <source>
        <dbReference type="Proteomes" id="UP000198922"/>
    </source>
</evidence>
<dbReference type="Pfam" id="PF25954">
    <property type="entry name" value="Beta-barrel_RND_2"/>
    <property type="match status" value="1"/>
</dbReference>
<keyword evidence="2" id="KW-0175">Coiled coil</keyword>
<dbReference type="PANTHER" id="PTHR30469">
    <property type="entry name" value="MULTIDRUG RESISTANCE PROTEIN MDTA"/>
    <property type="match status" value="1"/>
</dbReference>
<keyword evidence="5" id="KW-1185">Reference proteome</keyword>
<name>A0A1G6ZRL8_9RHOB</name>
<dbReference type="SUPFAM" id="SSF111369">
    <property type="entry name" value="HlyD-like secretion proteins"/>
    <property type="match status" value="1"/>
</dbReference>
<dbReference type="Gene3D" id="2.40.50.100">
    <property type="match status" value="1"/>
</dbReference>
<dbReference type="RefSeq" id="WP_090109275.1">
    <property type="nucleotide sequence ID" value="NZ_FNAT01000001.1"/>
</dbReference>
<reference evidence="5" key="1">
    <citation type="submission" date="2016-10" db="EMBL/GenBank/DDBJ databases">
        <authorList>
            <person name="Varghese N."/>
            <person name="Submissions S."/>
        </authorList>
    </citation>
    <scope>NUCLEOTIDE SEQUENCE [LARGE SCALE GENOMIC DNA]</scope>
    <source>
        <strain evidence="5">DSM 21424</strain>
    </source>
</reference>
<evidence type="ECO:0000313" key="4">
    <source>
        <dbReference type="EMBL" id="SDE05161.1"/>
    </source>
</evidence>
<dbReference type="EMBL" id="FNAT01000001">
    <property type="protein sequence ID" value="SDE05161.1"/>
    <property type="molecule type" value="Genomic_DNA"/>
</dbReference>
<dbReference type="Proteomes" id="UP000198922">
    <property type="component" value="Unassembled WGS sequence"/>
</dbReference>
<dbReference type="InterPro" id="IPR058792">
    <property type="entry name" value="Beta-barrel_RND_2"/>
</dbReference>
<dbReference type="GO" id="GO:0015562">
    <property type="term" value="F:efflux transmembrane transporter activity"/>
    <property type="evidence" value="ECO:0007669"/>
    <property type="project" value="TreeGrafter"/>
</dbReference>
<gene>
    <name evidence="4" type="ORF">SAMN04488567_0643</name>
</gene>
<evidence type="ECO:0000256" key="1">
    <source>
        <dbReference type="ARBA" id="ARBA00009477"/>
    </source>
</evidence>
<accession>A0A1G6ZRL8</accession>
<evidence type="ECO:0000259" key="3">
    <source>
        <dbReference type="Pfam" id="PF25954"/>
    </source>
</evidence>
<feature type="coiled-coil region" evidence="2">
    <location>
        <begin position="119"/>
        <end position="160"/>
    </location>
</feature>
<sequence length="409" mass="42446">MKPIPALTALLVAAFLYLLVIDRDRLYSIAQVDHGATAAAAPAEAAAAPPGVSVVALRSTAQQVDAAVILRGRTEAAREVEVRSETQGRVISEPLRKGRLVAAGEVLCELDPGTRAAALAEARARLSEAESRLPMAEASEAEAEARLREAEITLSNARRLSRGGYQSETSVISAEAAQEAATAQVQSAASGLVSARAGIEAAAAAVASAERAIEELTIRAPFEGLLETDTAELGLLMQPGSPCATIVQLDPIKLVGFVPEVGVDRIAVGAPARGRLASGQALSGEVRFVSRSADETTRTFRVEVSVPNPELAIRDGQTAEIRVAANGTLAHLLPQSALTLDDGGRLGVRIINGAGERPVARFAPVELLRDTAEGVLVAGLAPKAEVILVGQEYVTDGVAVAPSYREASE</sequence>
<dbReference type="Gene3D" id="1.10.287.470">
    <property type="entry name" value="Helix hairpin bin"/>
    <property type="match status" value="1"/>
</dbReference>
<dbReference type="Gene3D" id="2.40.420.20">
    <property type="match status" value="1"/>
</dbReference>
<dbReference type="InterPro" id="IPR006143">
    <property type="entry name" value="RND_pump_MFP"/>
</dbReference>
<dbReference type="NCBIfam" id="TIGR01730">
    <property type="entry name" value="RND_mfp"/>
    <property type="match status" value="1"/>
</dbReference>
<comment type="similarity">
    <text evidence="1">Belongs to the membrane fusion protein (MFP) (TC 8.A.1) family.</text>
</comment>
<dbReference type="STRING" id="521013.SAMN04488567_0643"/>
<dbReference type="AlphaFoldDB" id="A0A1G6ZRL8"/>
<organism evidence="4 5">
    <name type="scientific">Limimaricola pyoseonensis</name>
    <dbReference type="NCBI Taxonomy" id="521013"/>
    <lineage>
        <taxon>Bacteria</taxon>
        <taxon>Pseudomonadati</taxon>
        <taxon>Pseudomonadota</taxon>
        <taxon>Alphaproteobacteria</taxon>
        <taxon>Rhodobacterales</taxon>
        <taxon>Paracoccaceae</taxon>
        <taxon>Limimaricola</taxon>
    </lineage>
</organism>
<protein>
    <submittedName>
        <fullName evidence="4">Membrane fusion protein, multidrug efflux system</fullName>
    </submittedName>
</protein>
<dbReference type="GO" id="GO:1990281">
    <property type="term" value="C:efflux pump complex"/>
    <property type="evidence" value="ECO:0007669"/>
    <property type="project" value="TreeGrafter"/>
</dbReference>
<proteinExistence type="inferred from homology"/>
<feature type="domain" description="CusB-like beta-barrel" evidence="3">
    <location>
        <begin position="258"/>
        <end position="325"/>
    </location>
</feature>
<dbReference type="OrthoDB" id="9806939at2"/>
<evidence type="ECO:0000256" key="2">
    <source>
        <dbReference type="SAM" id="Coils"/>
    </source>
</evidence>
<dbReference type="Gene3D" id="2.40.30.170">
    <property type="match status" value="1"/>
</dbReference>